<dbReference type="Pfam" id="PF00145">
    <property type="entry name" value="DNA_methylase"/>
    <property type="match status" value="1"/>
</dbReference>
<dbReference type="SUPFAM" id="SSF53335">
    <property type="entry name" value="S-adenosyl-L-methionine-dependent methyltransferases"/>
    <property type="match status" value="1"/>
</dbReference>
<dbReference type="Proteomes" id="UP001652431">
    <property type="component" value="Unassembled WGS sequence"/>
</dbReference>
<keyword evidence="6" id="KW-1185">Reference proteome</keyword>
<reference evidence="5 6" key="1">
    <citation type="journal article" date="2021" name="ISME Commun">
        <title>Automated analysis of genomic sequences facilitates high-throughput and comprehensive description of bacteria.</title>
        <authorList>
            <person name="Hitch T.C.A."/>
        </authorList>
    </citation>
    <scope>NUCLEOTIDE SEQUENCE [LARGE SCALE GENOMIC DNA]</scope>
    <source>
        <strain evidence="5 6">Sanger_03</strain>
    </source>
</reference>
<evidence type="ECO:0000313" key="6">
    <source>
        <dbReference type="Proteomes" id="UP001652431"/>
    </source>
</evidence>
<comment type="caution">
    <text evidence="5">The sequence shown here is derived from an EMBL/GenBank/DDBJ whole genome shotgun (WGS) entry which is preliminary data.</text>
</comment>
<keyword evidence="1 5" id="KW-0489">Methyltransferase</keyword>
<evidence type="ECO:0000256" key="3">
    <source>
        <dbReference type="ARBA" id="ARBA00022747"/>
    </source>
</evidence>
<evidence type="ECO:0000256" key="2">
    <source>
        <dbReference type="ARBA" id="ARBA00022679"/>
    </source>
</evidence>
<dbReference type="InterPro" id="IPR001525">
    <property type="entry name" value="C5_MeTfrase"/>
</dbReference>
<feature type="region of interest" description="Disordered" evidence="4">
    <location>
        <begin position="1"/>
        <end position="36"/>
    </location>
</feature>
<organism evidence="5 6">
    <name type="scientific">Dorea acetigenes</name>
    <dbReference type="NCBI Taxonomy" id="2981787"/>
    <lineage>
        <taxon>Bacteria</taxon>
        <taxon>Bacillati</taxon>
        <taxon>Bacillota</taxon>
        <taxon>Clostridia</taxon>
        <taxon>Lachnospirales</taxon>
        <taxon>Lachnospiraceae</taxon>
        <taxon>Dorea</taxon>
    </lineage>
</organism>
<dbReference type="GO" id="GO:0008168">
    <property type="term" value="F:methyltransferase activity"/>
    <property type="evidence" value="ECO:0007669"/>
    <property type="project" value="UniProtKB-KW"/>
</dbReference>
<dbReference type="GO" id="GO:0032259">
    <property type="term" value="P:methylation"/>
    <property type="evidence" value="ECO:0007669"/>
    <property type="project" value="UniProtKB-KW"/>
</dbReference>
<feature type="compositionally biased region" description="Basic residues" evidence="4">
    <location>
        <begin position="1"/>
        <end position="14"/>
    </location>
</feature>
<dbReference type="RefSeq" id="WP_262574832.1">
    <property type="nucleotide sequence ID" value="NZ_JAOQJU010000002.1"/>
</dbReference>
<keyword evidence="3" id="KW-0680">Restriction system</keyword>
<name>A0ABT2RK69_9FIRM</name>
<dbReference type="Gene3D" id="3.90.120.10">
    <property type="entry name" value="DNA Methylase, subunit A, domain 2"/>
    <property type="match status" value="1"/>
</dbReference>
<dbReference type="EMBL" id="JAOQJU010000002">
    <property type="protein sequence ID" value="MCU6685701.1"/>
    <property type="molecule type" value="Genomic_DNA"/>
</dbReference>
<proteinExistence type="predicted"/>
<protein>
    <submittedName>
        <fullName evidence="5">DNA cytosine methyltransferase</fullName>
    </submittedName>
</protein>
<accession>A0ABT2RK69</accession>
<keyword evidence="2" id="KW-0808">Transferase</keyword>
<evidence type="ECO:0000256" key="1">
    <source>
        <dbReference type="ARBA" id="ARBA00022603"/>
    </source>
</evidence>
<dbReference type="InterPro" id="IPR029063">
    <property type="entry name" value="SAM-dependent_MTases_sf"/>
</dbReference>
<evidence type="ECO:0000256" key="4">
    <source>
        <dbReference type="SAM" id="MobiDB-lite"/>
    </source>
</evidence>
<gene>
    <name evidence="5" type="ORF">OCV99_03855</name>
</gene>
<evidence type="ECO:0000313" key="5">
    <source>
        <dbReference type="EMBL" id="MCU6685701.1"/>
    </source>
</evidence>
<sequence length="155" mass="17644">MSAYRKKSPRHWSQKVRGGVSHKVETGRTGAAMTESMGSTGDEWEYIIRRLTPLECCRLQGFPDDWAEDIAIINPKASTVREWMIAWAEWWRLIGKDEGIQLPKDAKQVERWLADPTSDSGLYKMWGNGIALPCAMFVMEGIAEVLKEENSNEPE</sequence>